<dbReference type="eggNOG" id="ENOG502S4WA">
    <property type="taxonomic scope" value="Eukaryota"/>
</dbReference>
<dbReference type="OrthoDB" id="128867at2759"/>
<dbReference type="PANTHER" id="PTHR44472">
    <property type="entry name" value="DDB1- AND CUL4-ASSOCIATED FACTOR 4-RELATED"/>
    <property type="match status" value="1"/>
</dbReference>
<dbReference type="PANTHER" id="PTHR44472:SF1">
    <property type="entry name" value="DDB1 AND CUL4 ASSOCIATED FACTOR 4"/>
    <property type="match status" value="1"/>
</dbReference>
<organism evidence="3 4">
    <name type="scientific">Marssonina brunnea f. sp. multigermtubi (strain MB_m1)</name>
    <name type="common">Marssonina leaf spot fungus</name>
    <dbReference type="NCBI Taxonomy" id="1072389"/>
    <lineage>
        <taxon>Eukaryota</taxon>
        <taxon>Fungi</taxon>
        <taxon>Dikarya</taxon>
        <taxon>Ascomycota</taxon>
        <taxon>Pezizomycotina</taxon>
        <taxon>Leotiomycetes</taxon>
        <taxon>Helotiales</taxon>
        <taxon>Drepanopezizaceae</taxon>
        <taxon>Drepanopeziza</taxon>
    </lineage>
</organism>
<keyword evidence="1" id="KW-0853">WD repeat</keyword>
<dbReference type="KEGG" id="mbe:MBM_05584"/>
<dbReference type="InterPro" id="IPR052254">
    <property type="entry name" value="CUL4-DDB1_E3_ligase_receptor"/>
</dbReference>
<dbReference type="GO" id="GO:0080008">
    <property type="term" value="C:Cul4-RING E3 ubiquitin ligase complex"/>
    <property type="evidence" value="ECO:0007669"/>
    <property type="project" value="TreeGrafter"/>
</dbReference>
<keyword evidence="2" id="KW-0677">Repeat</keyword>
<dbReference type="OMA" id="QANHTAP"/>
<protein>
    <submittedName>
        <fullName evidence="3">Myocyte-specific enhancer factor 2d</fullName>
    </submittedName>
</protein>
<dbReference type="Gene3D" id="2.130.10.10">
    <property type="entry name" value="YVTN repeat-like/Quinoprotein amine dehydrogenase"/>
    <property type="match status" value="1"/>
</dbReference>
<dbReference type="STRING" id="1072389.K1WFP3"/>
<dbReference type="HOGENOM" id="CLU_030123_0_0_1"/>
<dbReference type="InterPro" id="IPR036322">
    <property type="entry name" value="WD40_repeat_dom_sf"/>
</dbReference>
<keyword evidence="4" id="KW-1185">Reference proteome</keyword>
<name>K1WFP3_MARBU</name>
<reference evidence="3 4" key="1">
    <citation type="journal article" date="2012" name="BMC Genomics">
        <title>Sequencing the genome of Marssonina brunnea reveals fungus-poplar co-evolution.</title>
        <authorList>
            <person name="Zhu S."/>
            <person name="Cao Y.-Z."/>
            <person name="Jiang C."/>
            <person name="Tan B.-Y."/>
            <person name="Wang Z."/>
            <person name="Feng S."/>
            <person name="Zhang L."/>
            <person name="Su X.-H."/>
            <person name="Brejova B."/>
            <person name="Vinar T."/>
            <person name="Xu M."/>
            <person name="Wang M.-X."/>
            <person name="Zhang S.-G."/>
            <person name="Huang M.-R."/>
            <person name="Wu R."/>
            <person name="Zhou Y."/>
        </authorList>
    </citation>
    <scope>NUCLEOTIDE SEQUENCE [LARGE SCALE GENOMIC DNA]</scope>
    <source>
        <strain evidence="3 4">MB_m1</strain>
    </source>
</reference>
<evidence type="ECO:0000313" key="3">
    <source>
        <dbReference type="EMBL" id="EKD16290.1"/>
    </source>
</evidence>
<accession>K1WFP3</accession>
<evidence type="ECO:0000256" key="1">
    <source>
        <dbReference type="ARBA" id="ARBA00022574"/>
    </source>
</evidence>
<sequence length="491" mass="54101">MAQPLKDIPGFYWDKEKGKYFAIQSQGPAGSAYSAQDVKRRKLRDSREVAVADERKRQAGRIRRRIQEDPLAGGILNREHGYGACFEPARIYASGLVRSGYLVQSGYMVSNPSSIFNVSCQLEPGSSTVNIRRVFDTESLRFDLGADSSEGNFELWATNLDKVTQFHTFGVPTSVCESEDKQSFAFTWLSGAANSGIFTGITALGRSSNLDREHPAMVMGPGFSRGSDVSMFCSTSAPLLSSSRFVFGSSHGILSLNNNLVLTWLTPSPKDDLRVVDDVFALSFLTDNPTILLSGGRKGILALSDLRAPITIFGAEKITHPSTITHIQPLNAHQIIVAGLNSSLCQYDLRYRKDEFPISLTHKKSKSRQNPEPTRSILQYPAYQNSANWQIGFDVDLESGIVAAAQEPDEFHPYVQLFSLRGGHTLNSPFVSEKFGGYGEQIPVKCLRWAKDSDSGVKSLYVGQGASVQRYAWGEGTLEHIHRETGLSIPR</sequence>
<dbReference type="InParanoid" id="K1WFP3"/>
<gene>
    <name evidence="3" type="ORF">MBM_05584</name>
</gene>
<dbReference type="Proteomes" id="UP000006753">
    <property type="component" value="Unassembled WGS sequence"/>
</dbReference>
<dbReference type="SUPFAM" id="SSF50978">
    <property type="entry name" value="WD40 repeat-like"/>
    <property type="match status" value="1"/>
</dbReference>
<evidence type="ECO:0000256" key="2">
    <source>
        <dbReference type="ARBA" id="ARBA00022737"/>
    </source>
</evidence>
<evidence type="ECO:0000313" key="4">
    <source>
        <dbReference type="Proteomes" id="UP000006753"/>
    </source>
</evidence>
<dbReference type="EMBL" id="JH921439">
    <property type="protein sequence ID" value="EKD16290.1"/>
    <property type="molecule type" value="Genomic_DNA"/>
</dbReference>
<dbReference type="InterPro" id="IPR015943">
    <property type="entry name" value="WD40/YVTN_repeat-like_dom_sf"/>
</dbReference>
<dbReference type="AlphaFoldDB" id="K1WFP3"/>
<proteinExistence type="predicted"/>